<dbReference type="Pfam" id="PF04247">
    <property type="entry name" value="SirB"/>
    <property type="match status" value="1"/>
</dbReference>
<dbReference type="GO" id="GO:0005886">
    <property type="term" value="C:plasma membrane"/>
    <property type="evidence" value="ECO:0007669"/>
    <property type="project" value="TreeGrafter"/>
</dbReference>
<sequence length="131" mass="14229">MLPPELYMPLKHTHMLMAIISITLFVLRGLMLPIAPGVLANKAVRIIPHIFDTVLLLTALGLLAVLSLNPFAQGWVMAKIIGLVVYIVLGTIALKRGRTAMSKGLAFFAAVLTFAYIYAVALTRTPLPFVS</sequence>
<dbReference type="InterPro" id="IPR007360">
    <property type="entry name" value="SirB"/>
</dbReference>
<reference evidence="2 3" key="1">
    <citation type="submission" date="2018-10" db="EMBL/GenBank/DDBJ databases">
        <title>Genomic Encyclopedia of Type Strains, Phase IV (KMG-IV): sequencing the most valuable type-strain genomes for metagenomic binning, comparative biology and taxonomic classification.</title>
        <authorList>
            <person name="Goeker M."/>
        </authorList>
    </citation>
    <scope>NUCLEOTIDE SEQUENCE [LARGE SCALE GENOMIC DNA]</scope>
    <source>
        <strain evidence="2 3">DSM 12769</strain>
    </source>
</reference>
<dbReference type="Proteomes" id="UP000275461">
    <property type="component" value="Unassembled WGS sequence"/>
</dbReference>
<dbReference type="PANTHER" id="PTHR39594:SF1">
    <property type="entry name" value="PROTEIN YCHQ"/>
    <property type="match status" value="1"/>
</dbReference>
<keyword evidence="1" id="KW-1133">Transmembrane helix</keyword>
<keyword evidence="3" id="KW-1185">Reference proteome</keyword>
<evidence type="ECO:0000313" key="3">
    <source>
        <dbReference type="Proteomes" id="UP000275461"/>
    </source>
</evidence>
<dbReference type="PANTHER" id="PTHR39594">
    <property type="entry name" value="PROTEIN YCHQ"/>
    <property type="match status" value="1"/>
</dbReference>
<organism evidence="2 3">
    <name type="scientific">Alkalispirillum mobile</name>
    <dbReference type="NCBI Taxonomy" id="85925"/>
    <lineage>
        <taxon>Bacteria</taxon>
        <taxon>Pseudomonadati</taxon>
        <taxon>Pseudomonadota</taxon>
        <taxon>Gammaproteobacteria</taxon>
        <taxon>Chromatiales</taxon>
        <taxon>Ectothiorhodospiraceae</taxon>
        <taxon>Alkalispirillum</taxon>
    </lineage>
</organism>
<dbReference type="EMBL" id="RCDA01000001">
    <property type="protein sequence ID" value="RLK51668.1"/>
    <property type="molecule type" value="Genomic_DNA"/>
</dbReference>
<protein>
    <submittedName>
        <fullName evidence="2">Putative membrane protein SirB2</fullName>
    </submittedName>
</protein>
<feature type="transmembrane region" description="Helical" evidence="1">
    <location>
        <begin position="46"/>
        <end position="68"/>
    </location>
</feature>
<evidence type="ECO:0000256" key="1">
    <source>
        <dbReference type="SAM" id="Phobius"/>
    </source>
</evidence>
<feature type="transmembrane region" description="Helical" evidence="1">
    <location>
        <begin position="74"/>
        <end position="93"/>
    </location>
</feature>
<dbReference type="PIRSF" id="PIRSF005610">
    <property type="entry name" value="SirB"/>
    <property type="match status" value="1"/>
</dbReference>
<comment type="caution">
    <text evidence="2">The sequence shown here is derived from an EMBL/GenBank/DDBJ whole genome shotgun (WGS) entry which is preliminary data.</text>
</comment>
<dbReference type="AlphaFoldDB" id="A0A498CH65"/>
<feature type="transmembrane region" description="Helical" evidence="1">
    <location>
        <begin position="105"/>
        <end position="123"/>
    </location>
</feature>
<keyword evidence="1" id="KW-0472">Membrane</keyword>
<name>A0A498CH65_9GAMM</name>
<accession>A0A498CH65</accession>
<keyword evidence="1" id="KW-0812">Transmembrane</keyword>
<feature type="transmembrane region" description="Helical" evidence="1">
    <location>
        <begin position="12"/>
        <end position="34"/>
    </location>
</feature>
<evidence type="ECO:0000313" key="2">
    <source>
        <dbReference type="EMBL" id="RLK51668.1"/>
    </source>
</evidence>
<proteinExistence type="predicted"/>
<dbReference type="OrthoDB" id="5588650at2"/>
<gene>
    <name evidence="2" type="ORF">DFR31_1613</name>
</gene>